<feature type="non-terminal residue" evidence="1">
    <location>
        <position position="118"/>
    </location>
</feature>
<evidence type="ECO:0000313" key="1">
    <source>
        <dbReference type="EMBL" id="RDX90282.1"/>
    </source>
</evidence>
<name>A0A371GIA9_MUCPR</name>
<dbReference type="AlphaFoldDB" id="A0A371GIA9"/>
<comment type="caution">
    <text evidence="1">The sequence shown here is derived from an EMBL/GenBank/DDBJ whole genome shotgun (WGS) entry which is preliminary data.</text>
</comment>
<dbReference type="EMBL" id="QJKJ01005441">
    <property type="protein sequence ID" value="RDX90282.1"/>
    <property type="molecule type" value="Genomic_DNA"/>
</dbReference>
<keyword evidence="2" id="KW-1185">Reference proteome</keyword>
<feature type="non-terminal residue" evidence="1">
    <location>
        <position position="1"/>
    </location>
</feature>
<reference evidence="1" key="1">
    <citation type="submission" date="2018-05" db="EMBL/GenBank/DDBJ databases">
        <title>Draft genome of Mucuna pruriens seed.</title>
        <authorList>
            <person name="Nnadi N.E."/>
            <person name="Vos R."/>
            <person name="Hasami M.H."/>
            <person name="Devisetty U.K."/>
            <person name="Aguiy J.C."/>
        </authorList>
    </citation>
    <scope>NUCLEOTIDE SEQUENCE [LARGE SCALE GENOMIC DNA]</scope>
    <source>
        <strain evidence="1">JCA_2017</strain>
    </source>
</reference>
<organism evidence="1 2">
    <name type="scientific">Mucuna pruriens</name>
    <name type="common">Velvet bean</name>
    <name type="synonym">Dolichos pruriens</name>
    <dbReference type="NCBI Taxonomy" id="157652"/>
    <lineage>
        <taxon>Eukaryota</taxon>
        <taxon>Viridiplantae</taxon>
        <taxon>Streptophyta</taxon>
        <taxon>Embryophyta</taxon>
        <taxon>Tracheophyta</taxon>
        <taxon>Spermatophyta</taxon>
        <taxon>Magnoliopsida</taxon>
        <taxon>eudicotyledons</taxon>
        <taxon>Gunneridae</taxon>
        <taxon>Pentapetalae</taxon>
        <taxon>rosids</taxon>
        <taxon>fabids</taxon>
        <taxon>Fabales</taxon>
        <taxon>Fabaceae</taxon>
        <taxon>Papilionoideae</taxon>
        <taxon>50 kb inversion clade</taxon>
        <taxon>NPAAA clade</taxon>
        <taxon>indigoferoid/millettioid clade</taxon>
        <taxon>Phaseoleae</taxon>
        <taxon>Mucuna</taxon>
    </lineage>
</organism>
<sequence>ASPSATKPYHTILNSPNTVTSTPIQSFNFTIIIIKQQRNPLFSHPLYPFTSNLFALLHLNFNQIGTPQSESPDPSIRYGAPFNTQLLECNTLSSNALNLCITNGSNPTKSQPLQIPAI</sequence>
<proteinExistence type="predicted"/>
<gene>
    <name evidence="1" type="ORF">CR513_27880</name>
</gene>
<dbReference type="Proteomes" id="UP000257109">
    <property type="component" value="Unassembled WGS sequence"/>
</dbReference>
<protein>
    <submittedName>
        <fullName evidence="1">Uncharacterized protein</fullName>
    </submittedName>
</protein>
<accession>A0A371GIA9</accession>
<evidence type="ECO:0000313" key="2">
    <source>
        <dbReference type="Proteomes" id="UP000257109"/>
    </source>
</evidence>